<proteinExistence type="predicted"/>
<accession>A0AAX3WFM2</accession>
<reference evidence="1" key="1">
    <citation type="journal article" date="2022" name="Biotechnol. Bioprocess Eng.">
        <title>Pan-genome Analysis Reveals Comparative Genomic Features of Central Metabolic Pathways in Methylorubrum extorquens.</title>
        <authorList>
            <person name="Lee G.M."/>
            <person name="Scott-Nevros Z.K."/>
            <person name="Lee S.-M."/>
            <person name="Kim D."/>
        </authorList>
    </citation>
    <scope>NUCLEOTIDE SEQUENCE</scope>
    <source>
        <strain evidence="1">ATCC 55366</strain>
    </source>
</reference>
<dbReference type="EMBL" id="CP073633">
    <property type="protein sequence ID" value="WHQ69455.1"/>
    <property type="molecule type" value="Genomic_DNA"/>
</dbReference>
<evidence type="ECO:0000313" key="1">
    <source>
        <dbReference type="EMBL" id="WHQ69455.1"/>
    </source>
</evidence>
<dbReference type="Proteomes" id="UP001223720">
    <property type="component" value="Chromosome"/>
</dbReference>
<dbReference type="AlphaFoldDB" id="A0AAX3WFM2"/>
<organism evidence="1 2">
    <name type="scientific">Methylorubrum extorquens</name>
    <name type="common">Methylobacterium dichloromethanicum</name>
    <name type="synonym">Methylobacterium extorquens</name>
    <dbReference type="NCBI Taxonomy" id="408"/>
    <lineage>
        <taxon>Bacteria</taxon>
        <taxon>Pseudomonadati</taxon>
        <taxon>Pseudomonadota</taxon>
        <taxon>Alphaproteobacteria</taxon>
        <taxon>Hyphomicrobiales</taxon>
        <taxon>Methylobacteriaceae</taxon>
        <taxon>Methylorubrum</taxon>
    </lineage>
</organism>
<evidence type="ECO:0000313" key="2">
    <source>
        <dbReference type="Proteomes" id="UP001223720"/>
    </source>
</evidence>
<name>A0AAX3WFM2_METEX</name>
<dbReference type="RefSeq" id="WP_283535453.1">
    <property type="nucleotide sequence ID" value="NZ_CP073633.1"/>
</dbReference>
<sequence>MSAALALTDSARLVASWRAGVLSLPDDQVPCPGMIWIEPGPAGRSGVWRSVRKAMLAFIDDWGEAAVEFGWSTEALFGVHREAGAMRSDCLGAMVCVYPRRCIALCEREIHLDRIGGSVVVDRRPAVIPPDCVPIWLFGK</sequence>
<gene>
    <name evidence="1" type="ORF">KEC54_24460</name>
</gene>
<protein>
    <submittedName>
        <fullName evidence="1">Uncharacterized protein</fullName>
    </submittedName>
</protein>